<keyword evidence="7" id="KW-1185">Reference proteome</keyword>
<proteinExistence type="inferred from homology"/>
<dbReference type="SMART" id="SM00530">
    <property type="entry name" value="HTH_XRE"/>
    <property type="match status" value="1"/>
</dbReference>
<dbReference type="GO" id="GO:0003677">
    <property type="term" value="F:DNA binding"/>
    <property type="evidence" value="ECO:0007669"/>
    <property type="project" value="UniProtKB-KW"/>
</dbReference>
<dbReference type="InterPro" id="IPR010982">
    <property type="entry name" value="Lambda_DNA-bd_dom_sf"/>
</dbReference>
<evidence type="ECO:0000256" key="3">
    <source>
        <dbReference type="ARBA" id="ARBA00023125"/>
    </source>
</evidence>
<dbReference type="PANTHER" id="PTHR46797:SF23">
    <property type="entry name" value="HTH-TYPE TRANSCRIPTIONAL REGULATOR SUTR"/>
    <property type="match status" value="1"/>
</dbReference>
<evidence type="ECO:0000259" key="5">
    <source>
        <dbReference type="PROSITE" id="PS50943"/>
    </source>
</evidence>
<dbReference type="InterPro" id="IPR018653">
    <property type="entry name" value="ScfR_C"/>
</dbReference>
<dbReference type="CDD" id="cd00093">
    <property type="entry name" value="HTH_XRE"/>
    <property type="match status" value="1"/>
</dbReference>
<dbReference type="AlphaFoldDB" id="A0A844ALM2"/>
<dbReference type="InterPro" id="IPR001387">
    <property type="entry name" value="Cro/C1-type_HTH"/>
</dbReference>
<dbReference type="SUPFAM" id="SSF47413">
    <property type="entry name" value="lambda repressor-like DNA-binding domains"/>
    <property type="match status" value="1"/>
</dbReference>
<evidence type="ECO:0000256" key="2">
    <source>
        <dbReference type="ARBA" id="ARBA00023015"/>
    </source>
</evidence>
<organism evidence="6 7">
    <name type="scientific">Tritonibacter aquimaris</name>
    <dbReference type="NCBI Taxonomy" id="2663379"/>
    <lineage>
        <taxon>Bacteria</taxon>
        <taxon>Pseudomonadati</taxon>
        <taxon>Pseudomonadota</taxon>
        <taxon>Alphaproteobacteria</taxon>
        <taxon>Rhodobacterales</taxon>
        <taxon>Paracoccaceae</taxon>
        <taxon>Tritonibacter</taxon>
    </lineage>
</organism>
<dbReference type="PIRSF" id="PIRSF019251">
    <property type="entry name" value="Rv0465c"/>
    <property type="match status" value="1"/>
</dbReference>
<dbReference type="InterPro" id="IPR026281">
    <property type="entry name" value="HTH_RamB"/>
</dbReference>
<feature type="domain" description="HTH cro/C1-type" evidence="5">
    <location>
        <begin position="12"/>
        <end position="66"/>
    </location>
</feature>
<evidence type="ECO:0000256" key="4">
    <source>
        <dbReference type="ARBA" id="ARBA00023163"/>
    </source>
</evidence>
<keyword evidence="2" id="KW-0805">Transcription regulation</keyword>
<sequence length="466" mass="52111">MATQKLYAGAKLREMRTKLNLTQKEFAAKLGVSLPYLNQMENNNRPVSTTVVLALAQEFGLDVTELSTGDSERLVSDMREALADPVFSEAMPPVADLRLAASNAPALARAFLALHQAYRQNHERLASLDEALGREDARIQASPWEEVRDFFHYCDNYIDAVDHAAEHFSLGANSPSEIRTRAIEALEQLGVQVELGDMEGVRRYDEKQKLLQLSQLSPPETQVFQLLMQLALLRRNDLLEATLDFARFQSEEARAIAKIGLANYFAGAALMPYARFLAQAQEDRHDLERLSTRFGASIEQVAHRLSTLQRPGAKGVPFFFVRVDQAGTITKRHSATRLQFARFGGACPLWNVHRAFETPGQFLRQLATTPDGVRYISLARDVSKSSGRFGAPLRRYAIALGCEVKHAGLLVYADGMDVANSNAYEPIGISCRICERRTCHQRSVPPLERRLHVDTNQRGTLPYEVN</sequence>
<dbReference type="GO" id="GO:0003700">
    <property type="term" value="F:DNA-binding transcription factor activity"/>
    <property type="evidence" value="ECO:0007669"/>
    <property type="project" value="TreeGrafter"/>
</dbReference>
<reference evidence="6 7" key="1">
    <citation type="submission" date="2019-10" db="EMBL/GenBank/DDBJ databases">
        <title>Epibacterium sp. nov., isolated from seawater.</title>
        <authorList>
            <person name="Zhang X."/>
            <person name="Li N."/>
        </authorList>
    </citation>
    <scope>NUCLEOTIDE SEQUENCE [LARGE SCALE GENOMIC DNA]</scope>
    <source>
        <strain evidence="6 7">SM1969</strain>
    </source>
</reference>
<dbReference type="Pfam" id="PF09856">
    <property type="entry name" value="ScfRs"/>
    <property type="match status" value="1"/>
</dbReference>
<comment type="caution">
    <text evidence="6">The sequence shown here is derived from an EMBL/GenBank/DDBJ whole genome shotgun (WGS) entry which is preliminary data.</text>
</comment>
<comment type="similarity">
    <text evidence="1">Belongs to the short-chain fatty acyl-CoA assimilation regulator (ScfR) family.</text>
</comment>
<dbReference type="EMBL" id="WIXK01000004">
    <property type="protein sequence ID" value="MQY42825.1"/>
    <property type="molecule type" value="Genomic_DNA"/>
</dbReference>
<evidence type="ECO:0000313" key="7">
    <source>
        <dbReference type="Proteomes" id="UP000436694"/>
    </source>
</evidence>
<dbReference type="Proteomes" id="UP000436694">
    <property type="component" value="Unassembled WGS sequence"/>
</dbReference>
<gene>
    <name evidence="6" type="ORF">GG681_09240</name>
</gene>
<protein>
    <submittedName>
        <fullName evidence="6">ImmA/IrrE family metallo-endopeptidase</fullName>
    </submittedName>
</protein>
<dbReference type="InterPro" id="IPR050807">
    <property type="entry name" value="TransReg_Diox_bact_type"/>
</dbReference>
<accession>A0A844ALM2</accession>
<dbReference type="PANTHER" id="PTHR46797">
    <property type="entry name" value="HTH-TYPE TRANSCRIPTIONAL REGULATOR"/>
    <property type="match status" value="1"/>
</dbReference>
<keyword evidence="4" id="KW-0804">Transcription</keyword>
<dbReference type="GO" id="GO:0005829">
    <property type="term" value="C:cytosol"/>
    <property type="evidence" value="ECO:0007669"/>
    <property type="project" value="TreeGrafter"/>
</dbReference>
<evidence type="ECO:0000256" key="1">
    <source>
        <dbReference type="ARBA" id="ARBA00007227"/>
    </source>
</evidence>
<dbReference type="InterPro" id="IPR010359">
    <property type="entry name" value="IrrE_HExxH"/>
</dbReference>
<dbReference type="Gene3D" id="1.10.260.40">
    <property type="entry name" value="lambda repressor-like DNA-binding domains"/>
    <property type="match status" value="1"/>
</dbReference>
<dbReference type="Pfam" id="PF06114">
    <property type="entry name" value="Peptidase_M78"/>
    <property type="match status" value="1"/>
</dbReference>
<name>A0A844ALM2_9RHOB</name>
<dbReference type="PROSITE" id="PS50943">
    <property type="entry name" value="HTH_CROC1"/>
    <property type="match status" value="1"/>
</dbReference>
<keyword evidence="3" id="KW-0238">DNA-binding</keyword>
<dbReference type="Pfam" id="PF01381">
    <property type="entry name" value="HTH_3"/>
    <property type="match status" value="1"/>
</dbReference>
<dbReference type="RefSeq" id="WP_153547382.1">
    <property type="nucleotide sequence ID" value="NZ_WIXK01000004.1"/>
</dbReference>
<evidence type="ECO:0000313" key="6">
    <source>
        <dbReference type="EMBL" id="MQY42825.1"/>
    </source>
</evidence>